<keyword evidence="2" id="KW-0238">DNA-binding</keyword>
<dbReference type="InterPro" id="IPR000524">
    <property type="entry name" value="Tscrpt_reg_HTH_GntR"/>
</dbReference>
<dbReference type="InterPro" id="IPR036390">
    <property type="entry name" value="WH_DNA-bd_sf"/>
</dbReference>
<dbReference type="SUPFAM" id="SSF48008">
    <property type="entry name" value="GntR ligand-binding domain-like"/>
    <property type="match status" value="1"/>
</dbReference>
<dbReference type="InterPro" id="IPR011711">
    <property type="entry name" value="GntR_C"/>
</dbReference>
<evidence type="ECO:0000256" key="2">
    <source>
        <dbReference type="ARBA" id="ARBA00023125"/>
    </source>
</evidence>
<dbReference type="EMBL" id="BMLW01000021">
    <property type="protein sequence ID" value="GGP16702.1"/>
    <property type="molecule type" value="Genomic_DNA"/>
</dbReference>
<dbReference type="InterPro" id="IPR036388">
    <property type="entry name" value="WH-like_DNA-bd_sf"/>
</dbReference>
<dbReference type="Gene3D" id="1.20.120.530">
    <property type="entry name" value="GntR ligand-binding domain-like"/>
    <property type="match status" value="1"/>
</dbReference>
<protein>
    <submittedName>
        <fullName evidence="5">GntR family transcriptional regulator</fullName>
    </submittedName>
</protein>
<evidence type="ECO:0000256" key="1">
    <source>
        <dbReference type="ARBA" id="ARBA00023015"/>
    </source>
</evidence>
<organism evidence="5 6">
    <name type="scientific">Oceanobacillus neutriphilus</name>
    <dbReference type="NCBI Taxonomy" id="531815"/>
    <lineage>
        <taxon>Bacteria</taxon>
        <taxon>Bacillati</taxon>
        <taxon>Bacillota</taxon>
        <taxon>Bacilli</taxon>
        <taxon>Bacillales</taxon>
        <taxon>Bacillaceae</taxon>
        <taxon>Oceanobacillus</taxon>
    </lineage>
</organism>
<evidence type="ECO:0000256" key="3">
    <source>
        <dbReference type="ARBA" id="ARBA00023163"/>
    </source>
</evidence>
<dbReference type="SUPFAM" id="SSF46785">
    <property type="entry name" value="Winged helix' DNA-binding domain"/>
    <property type="match status" value="1"/>
</dbReference>
<comment type="caution">
    <text evidence="5">The sequence shown here is derived from an EMBL/GenBank/DDBJ whole genome shotgun (WGS) entry which is preliminary data.</text>
</comment>
<dbReference type="Pfam" id="PF07729">
    <property type="entry name" value="FCD"/>
    <property type="match status" value="1"/>
</dbReference>
<dbReference type="PROSITE" id="PS50949">
    <property type="entry name" value="HTH_GNTR"/>
    <property type="match status" value="1"/>
</dbReference>
<evidence type="ECO:0000259" key="4">
    <source>
        <dbReference type="PROSITE" id="PS50949"/>
    </source>
</evidence>
<evidence type="ECO:0000313" key="6">
    <source>
        <dbReference type="Proteomes" id="UP000641206"/>
    </source>
</evidence>
<keyword evidence="1" id="KW-0805">Transcription regulation</keyword>
<keyword evidence="3" id="KW-0804">Transcription</keyword>
<dbReference type="Proteomes" id="UP000641206">
    <property type="component" value="Unassembled WGS sequence"/>
</dbReference>
<dbReference type="Pfam" id="PF00392">
    <property type="entry name" value="GntR"/>
    <property type="match status" value="1"/>
</dbReference>
<dbReference type="Gene3D" id="1.10.10.10">
    <property type="entry name" value="Winged helix-like DNA-binding domain superfamily/Winged helix DNA-binding domain"/>
    <property type="match status" value="1"/>
</dbReference>
<evidence type="ECO:0000313" key="5">
    <source>
        <dbReference type="EMBL" id="GGP16702.1"/>
    </source>
</evidence>
<proteinExistence type="predicted"/>
<reference evidence="6" key="1">
    <citation type="journal article" date="2019" name="Int. J. Syst. Evol. Microbiol.">
        <title>The Global Catalogue of Microorganisms (GCM) 10K type strain sequencing project: providing services to taxonomists for standard genome sequencing and annotation.</title>
        <authorList>
            <consortium name="The Broad Institute Genomics Platform"/>
            <consortium name="The Broad Institute Genome Sequencing Center for Infectious Disease"/>
            <person name="Wu L."/>
            <person name="Ma J."/>
        </authorList>
    </citation>
    <scope>NUCLEOTIDE SEQUENCE [LARGE SCALE GENOMIC DNA]</scope>
    <source>
        <strain evidence="6">CGMCC 1.7693</strain>
    </source>
</reference>
<keyword evidence="6" id="KW-1185">Reference proteome</keyword>
<feature type="domain" description="HTH gntR-type" evidence="4">
    <location>
        <begin position="11"/>
        <end position="78"/>
    </location>
</feature>
<sequence>MNNENVKIKRTFMRDEAYNILQEWIVIGKLKPGEKLRDQELSDLLGISRTPIRESLLRLEDEGLVETQANRWTLVAPINLSEAEDIYSIVKVLESLALEQGIINCTENDIQKLELINERFKTDLEQGDKKAAFQADNEFHHQIVKLSNNTELPRLLNTLKVKVQRMEIYYFSVANNSLESYHEHKKVIEALHAKDLNKARATIKANWENSLSRIQKKSEKQ</sequence>
<dbReference type="PANTHER" id="PTHR43537:SF5">
    <property type="entry name" value="UXU OPERON TRANSCRIPTIONAL REGULATOR"/>
    <property type="match status" value="1"/>
</dbReference>
<dbReference type="PANTHER" id="PTHR43537">
    <property type="entry name" value="TRANSCRIPTIONAL REGULATOR, GNTR FAMILY"/>
    <property type="match status" value="1"/>
</dbReference>
<dbReference type="RefSeq" id="WP_188738261.1">
    <property type="nucleotide sequence ID" value="NZ_BMLW01000021.1"/>
</dbReference>
<dbReference type="SMART" id="SM00895">
    <property type="entry name" value="FCD"/>
    <property type="match status" value="1"/>
</dbReference>
<accession>A0ABQ2P2W7</accession>
<dbReference type="SMART" id="SM00345">
    <property type="entry name" value="HTH_GNTR"/>
    <property type="match status" value="1"/>
</dbReference>
<gene>
    <name evidence="5" type="ORF">GCM10011346_49770</name>
</gene>
<dbReference type="PRINTS" id="PR00035">
    <property type="entry name" value="HTHGNTR"/>
</dbReference>
<name>A0ABQ2P2W7_9BACI</name>
<dbReference type="CDD" id="cd07377">
    <property type="entry name" value="WHTH_GntR"/>
    <property type="match status" value="1"/>
</dbReference>
<dbReference type="InterPro" id="IPR008920">
    <property type="entry name" value="TF_FadR/GntR_C"/>
</dbReference>